<feature type="domain" description="Major facilitator superfamily (MFS) profile" evidence="8">
    <location>
        <begin position="8"/>
        <end position="387"/>
    </location>
</feature>
<keyword evidence="4 7" id="KW-0812">Transmembrane</keyword>
<dbReference type="Gene3D" id="1.20.1250.20">
    <property type="entry name" value="MFS general substrate transporter like domains"/>
    <property type="match status" value="1"/>
</dbReference>
<dbReference type="GO" id="GO:0022857">
    <property type="term" value="F:transmembrane transporter activity"/>
    <property type="evidence" value="ECO:0007669"/>
    <property type="project" value="InterPro"/>
</dbReference>
<feature type="transmembrane region" description="Helical" evidence="7">
    <location>
        <begin position="205"/>
        <end position="226"/>
    </location>
</feature>
<evidence type="ECO:0000256" key="7">
    <source>
        <dbReference type="SAM" id="Phobius"/>
    </source>
</evidence>
<evidence type="ECO:0000256" key="1">
    <source>
        <dbReference type="ARBA" id="ARBA00004651"/>
    </source>
</evidence>
<sequence>MNKENKIVMGVTAFSHLAVHAQMMVFPTLMLLFHHEFDLGLDTLGIMASAGAFMFGVGAIPAGFLEAKLGGRALLLIYQVGSIIGGLGLILAKTPVQMTIGLGILGLASSIYHPAGLTILSRRLKNLSKGMAIHGVAGSLGLALGPLFAGAAAEFGSWRLSYLIWIILQGILVFVTFFMIKRRNKPIEDETKKEIFEIKDKRSIVLYYVMSTALGFSFGGFTTYMPSLFGSQTTGIFALLPETLKAGFFTTLVFTSGILGQTIGGYVGDRYSRSLLLFLIVILNMPFLLLMGYTSGWSLLISSILLGIVHFLNQPVSNALLAELTPSSHRGIGYGISFFLSFGIGGIAPAVCGWITNQYSIEMVFPFMAISLIPAVIAGWFLMKRKNQTP</sequence>
<dbReference type="AlphaFoldDB" id="A0A381T890"/>
<dbReference type="PANTHER" id="PTHR23517:SF3">
    <property type="entry name" value="INTEGRAL MEMBRANE TRANSPORT PROTEIN"/>
    <property type="match status" value="1"/>
</dbReference>
<feature type="transmembrane region" description="Helical" evidence="7">
    <location>
        <begin position="98"/>
        <end position="120"/>
    </location>
</feature>
<accession>A0A381T890</accession>
<evidence type="ECO:0000259" key="8">
    <source>
        <dbReference type="PROSITE" id="PS50850"/>
    </source>
</evidence>
<dbReference type="EMBL" id="UINC01004102">
    <property type="protein sequence ID" value="SVA11798.1"/>
    <property type="molecule type" value="Genomic_DNA"/>
</dbReference>
<feature type="transmembrane region" description="Helical" evidence="7">
    <location>
        <begin position="44"/>
        <end position="65"/>
    </location>
</feature>
<evidence type="ECO:0000256" key="4">
    <source>
        <dbReference type="ARBA" id="ARBA00022692"/>
    </source>
</evidence>
<dbReference type="PROSITE" id="PS50850">
    <property type="entry name" value="MFS"/>
    <property type="match status" value="1"/>
</dbReference>
<feature type="transmembrane region" description="Helical" evidence="7">
    <location>
        <begin position="246"/>
        <end position="268"/>
    </location>
</feature>
<dbReference type="SUPFAM" id="SSF103473">
    <property type="entry name" value="MFS general substrate transporter"/>
    <property type="match status" value="1"/>
</dbReference>
<keyword evidence="6 7" id="KW-0472">Membrane</keyword>
<feature type="transmembrane region" description="Helical" evidence="7">
    <location>
        <begin position="275"/>
        <end position="293"/>
    </location>
</feature>
<evidence type="ECO:0000313" key="9">
    <source>
        <dbReference type="EMBL" id="SVA11798.1"/>
    </source>
</evidence>
<feature type="transmembrane region" description="Helical" evidence="7">
    <location>
        <begin position="333"/>
        <end position="357"/>
    </location>
</feature>
<name>A0A381T890_9ZZZZ</name>
<keyword evidence="2" id="KW-0813">Transport</keyword>
<dbReference type="Pfam" id="PF07690">
    <property type="entry name" value="MFS_1"/>
    <property type="match status" value="2"/>
</dbReference>
<feature type="transmembrane region" description="Helical" evidence="7">
    <location>
        <begin position="72"/>
        <end position="92"/>
    </location>
</feature>
<feature type="transmembrane region" description="Helical" evidence="7">
    <location>
        <begin position="363"/>
        <end position="383"/>
    </location>
</feature>
<organism evidence="9">
    <name type="scientific">marine metagenome</name>
    <dbReference type="NCBI Taxonomy" id="408172"/>
    <lineage>
        <taxon>unclassified sequences</taxon>
        <taxon>metagenomes</taxon>
        <taxon>ecological metagenomes</taxon>
    </lineage>
</organism>
<keyword evidence="5 7" id="KW-1133">Transmembrane helix</keyword>
<dbReference type="InterPro" id="IPR011701">
    <property type="entry name" value="MFS"/>
</dbReference>
<dbReference type="GO" id="GO:0005886">
    <property type="term" value="C:plasma membrane"/>
    <property type="evidence" value="ECO:0007669"/>
    <property type="project" value="UniProtKB-SubCell"/>
</dbReference>
<dbReference type="InterPro" id="IPR020846">
    <property type="entry name" value="MFS_dom"/>
</dbReference>
<gene>
    <name evidence="9" type="ORF">METZ01_LOCUS64652</name>
</gene>
<evidence type="ECO:0000256" key="6">
    <source>
        <dbReference type="ARBA" id="ARBA00023136"/>
    </source>
</evidence>
<keyword evidence="3" id="KW-1003">Cell membrane</keyword>
<feature type="transmembrane region" description="Helical" evidence="7">
    <location>
        <begin position="159"/>
        <end position="180"/>
    </location>
</feature>
<evidence type="ECO:0000256" key="2">
    <source>
        <dbReference type="ARBA" id="ARBA00022448"/>
    </source>
</evidence>
<dbReference type="InterPro" id="IPR050171">
    <property type="entry name" value="MFS_Transporters"/>
</dbReference>
<dbReference type="InterPro" id="IPR036259">
    <property type="entry name" value="MFS_trans_sf"/>
</dbReference>
<evidence type="ECO:0000256" key="3">
    <source>
        <dbReference type="ARBA" id="ARBA00022475"/>
    </source>
</evidence>
<protein>
    <recommendedName>
        <fullName evidence="8">Major facilitator superfamily (MFS) profile domain-containing protein</fullName>
    </recommendedName>
</protein>
<feature type="transmembrane region" description="Helical" evidence="7">
    <location>
        <begin position="132"/>
        <end position="153"/>
    </location>
</feature>
<proteinExistence type="predicted"/>
<evidence type="ECO:0000256" key="5">
    <source>
        <dbReference type="ARBA" id="ARBA00022989"/>
    </source>
</evidence>
<dbReference type="PANTHER" id="PTHR23517">
    <property type="entry name" value="RESISTANCE PROTEIN MDTM, PUTATIVE-RELATED-RELATED"/>
    <property type="match status" value="1"/>
</dbReference>
<feature type="transmembrane region" description="Helical" evidence="7">
    <location>
        <begin position="7"/>
        <end position="32"/>
    </location>
</feature>
<comment type="subcellular location">
    <subcellularLocation>
        <location evidence="1">Cell membrane</location>
        <topology evidence="1">Multi-pass membrane protein</topology>
    </subcellularLocation>
</comment>
<reference evidence="9" key="1">
    <citation type="submission" date="2018-05" db="EMBL/GenBank/DDBJ databases">
        <authorList>
            <person name="Lanie J.A."/>
            <person name="Ng W.-L."/>
            <person name="Kazmierczak K.M."/>
            <person name="Andrzejewski T.M."/>
            <person name="Davidsen T.M."/>
            <person name="Wayne K.J."/>
            <person name="Tettelin H."/>
            <person name="Glass J.I."/>
            <person name="Rusch D."/>
            <person name="Podicherti R."/>
            <person name="Tsui H.-C.T."/>
            <person name="Winkler M.E."/>
        </authorList>
    </citation>
    <scope>NUCLEOTIDE SEQUENCE</scope>
</reference>